<dbReference type="Proteomes" id="UP000695562">
    <property type="component" value="Unassembled WGS sequence"/>
</dbReference>
<evidence type="ECO:0000313" key="1">
    <source>
        <dbReference type="EMBL" id="KAF2070147.1"/>
    </source>
</evidence>
<keyword evidence="2" id="KW-1185">Reference proteome</keyword>
<comment type="caution">
    <text evidence="1">The sequence shown here is derived from an EMBL/GenBank/DDBJ whole genome shotgun (WGS) entry which is preliminary data.</text>
</comment>
<gene>
    <name evidence="1" type="ORF">CYY_008532</name>
</gene>
<proteinExistence type="predicted"/>
<organism evidence="1 2">
    <name type="scientific">Polysphondylium violaceum</name>
    <dbReference type="NCBI Taxonomy" id="133409"/>
    <lineage>
        <taxon>Eukaryota</taxon>
        <taxon>Amoebozoa</taxon>
        <taxon>Evosea</taxon>
        <taxon>Eumycetozoa</taxon>
        <taxon>Dictyostelia</taxon>
        <taxon>Dictyosteliales</taxon>
        <taxon>Dictyosteliaceae</taxon>
        <taxon>Polysphondylium</taxon>
    </lineage>
</organism>
<name>A0A8J4PNC8_9MYCE</name>
<dbReference type="OrthoDB" id="24375at2759"/>
<reference evidence="1" key="1">
    <citation type="submission" date="2020-01" db="EMBL/GenBank/DDBJ databases">
        <title>Development of genomics and gene disruption for Polysphondylium violaceum indicates a role for the polyketide synthase stlB in stalk morphogenesis.</title>
        <authorList>
            <person name="Narita B."/>
            <person name="Kawabe Y."/>
            <person name="Kin K."/>
            <person name="Saito T."/>
            <person name="Gibbs R."/>
            <person name="Kuspa A."/>
            <person name="Muzny D."/>
            <person name="Queller D."/>
            <person name="Richards S."/>
            <person name="Strassman J."/>
            <person name="Sucgang R."/>
            <person name="Worley K."/>
            <person name="Schaap P."/>
        </authorList>
    </citation>
    <scope>NUCLEOTIDE SEQUENCE</scope>
    <source>
        <strain evidence="1">QSvi11</strain>
    </source>
</reference>
<evidence type="ECO:0000313" key="2">
    <source>
        <dbReference type="Proteomes" id="UP000695562"/>
    </source>
</evidence>
<sequence>MIIELYRELFNNIFLSKEIFKHVHQIQMDQFHHSFKYNEIVDVAWMLKNGHVKLLLDKINNNKRNQQQQLLYVSSNLFSTLSPYIDIETFVYLFEKNKYKQLVSYFSSSERKMDKSQLEKIKYMYENGYGKEIDVKDFDILDTDISVFEYLVEKKRFQPMDPLVLLEKIVLDFQFDHFKSMEKTRQLVNDIIDVIFKHIPSVPISIENAKHVINTLIDNPTRDGIKKLIKSSFRGPVESNPIYKRVCEKTLNQQESFKRQLAQQNYSPGLQSFDSLFNKKAAKYWRSWAEKGEDEFFCLWEKYQSRIRVEYGHIRFHTTQKNFDGHYDWDQSFLYRREDDIAQCIEKVALVSGSLKIIDFINRKGCSLPHLSLDSIYYPRFYKKVMQKSLTQQDLDLIENMIGTEETKLTTRFETLSKIEILSACCTIGHVEHFKYFFTRFQGSMDDSDISQLFGLALSSKCSKIVKILESHGYKIIDKRQRFMNKFSIYSGQHVSSLIKYVAQYIEATAQDQKEHVCLELLKSALEHNDNIGVKFLFNHHYYPSMLDDTMIDTYSKIGNMAIIDHIKNNSSKIPVATVNKFFVDLFIVSTNARNNLTLVSYLNDNDCLKTLDQETKSKQLELMRPLFSTSNHVDARYGHVSMMHLIDSKNYVSIEPFIQALKEHPHQAVVIEYIYCNQNKFQEPVSFQPLFDTMIKENKDLNKYIKMLGLLISRYGCKLNDTHFQHLAKYDDGLSLFGVVPNTNIHSKSNITENRPLKKQKQ</sequence>
<accession>A0A8J4PNC8</accession>
<evidence type="ECO:0008006" key="3">
    <source>
        <dbReference type="Google" id="ProtNLM"/>
    </source>
</evidence>
<dbReference type="AlphaFoldDB" id="A0A8J4PNC8"/>
<dbReference type="EMBL" id="AJWJ01000534">
    <property type="protein sequence ID" value="KAF2070147.1"/>
    <property type="molecule type" value="Genomic_DNA"/>
</dbReference>
<protein>
    <recommendedName>
        <fullName evidence="3">Ankyrin repeat-containing protein</fullName>
    </recommendedName>
</protein>